<dbReference type="Proteomes" id="UP001501126">
    <property type="component" value="Unassembled WGS sequence"/>
</dbReference>
<dbReference type="EMBL" id="BAAAFH010000007">
    <property type="protein sequence ID" value="GAA0875097.1"/>
    <property type="molecule type" value="Genomic_DNA"/>
</dbReference>
<dbReference type="InterPro" id="IPR045921">
    <property type="entry name" value="DUF6340"/>
</dbReference>
<gene>
    <name evidence="1" type="ORF">GCM10009118_15050</name>
</gene>
<reference evidence="1 2" key="1">
    <citation type="journal article" date="2019" name="Int. J. Syst. Evol. Microbiol.">
        <title>The Global Catalogue of Microorganisms (GCM) 10K type strain sequencing project: providing services to taxonomists for standard genome sequencing and annotation.</title>
        <authorList>
            <consortium name="The Broad Institute Genomics Platform"/>
            <consortium name="The Broad Institute Genome Sequencing Center for Infectious Disease"/>
            <person name="Wu L."/>
            <person name="Ma J."/>
        </authorList>
    </citation>
    <scope>NUCLEOTIDE SEQUENCE [LARGE SCALE GENOMIC DNA]</scope>
    <source>
        <strain evidence="1 2">JCM 16083</strain>
    </source>
</reference>
<accession>A0ABN1MQE9</accession>
<dbReference type="Pfam" id="PF19867">
    <property type="entry name" value="DUF6340"/>
    <property type="match status" value="1"/>
</dbReference>
<dbReference type="InterPro" id="IPR011990">
    <property type="entry name" value="TPR-like_helical_dom_sf"/>
</dbReference>
<evidence type="ECO:0000313" key="2">
    <source>
        <dbReference type="Proteomes" id="UP001501126"/>
    </source>
</evidence>
<dbReference type="Gene3D" id="1.25.40.10">
    <property type="entry name" value="Tetratricopeptide repeat domain"/>
    <property type="match status" value="1"/>
</dbReference>
<proteinExistence type="predicted"/>
<sequence>MKRFLHVSVIITLILVTTACKTSFRISVLTPPPILLNDSTRKILVVNNVTDDNSPDKLLAQVLQGQQYNGNVMASEQSVTGFIRSLDDSRYLKAIAGEPISLRNNETINWQRVDSLCAVKGTHAIVEIEHFDSQAPIGGTVLANATGQTNHPLKGWAYINLYIAGTHEHVDRLDVYEVYNMPITGGLNPIGMLNDVVRKRELYGHLGYSIGYRMGSLFYSNWIWVSRRFYNKGSRTLRHAKPLIRSGNWSLAERQLEISINSPKNKVAGRSKYNMALVYEGQGKLDEAIAMAERAALEHGTKLAYDYINTLKRRKGMRSTIVLTQD</sequence>
<protein>
    <recommendedName>
        <fullName evidence="3">Tetratricopeptide repeat protein</fullName>
    </recommendedName>
</protein>
<comment type="caution">
    <text evidence="1">The sequence shown here is derived from an EMBL/GenBank/DDBJ whole genome shotgun (WGS) entry which is preliminary data.</text>
</comment>
<organism evidence="1 2">
    <name type="scientific">Wandonia haliotis</name>
    <dbReference type="NCBI Taxonomy" id="574963"/>
    <lineage>
        <taxon>Bacteria</taxon>
        <taxon>Pseudomonadati</taxon>
        <taxon>Bacteroidota</taxon>
        <taxon>Flavobacteriia</taxon>
        <taxon>Flavobacteriales</taxon>
        <taxon>Crocinitomicaceae</taxon>
        <taxon>Wandonia</taxon>
    </lineage>
</organism>
<evidence type="ECO:0008006" key="3">
    <source>
        <dbReference type="Google" id="ProtNLM"/>
    </source>
</evidence>
<name>A0ABN1MQE9_9FLAO</name>
<evidence type="ECO:0000313" key="1">
    <source>
        <dbReference type="EMBL" id="GAA0875097.1"/>
    </source>
</evidence>
<dbReference type="RefSeq" id="WP_343786193.1">
    <property type="nucleotide sequence ID" value="NZ_BAAAFH010000007.1"/>
</dbReference>
<dbReference type="PROSITE" id="PS51257">
    <property type="entry name" value="PROKAR_LIPOPROTEIN"/>
    <property type="match status" value="1"/>
</dbReference>
<keyword evidence="2" id="KW-1185">Reference proteome</keyword>